<proteinExistence type="inferred from homology"/>
<accession>A0AAQ3PGB2</accession>
<keyword evidence="3" id="KW-0677">Repeat</keyword>
<evidence type="ECO:0000256" key="3">
    <source>
        <dbReference type="ARBA" id="ARBA00022737"/>
    </source>
</evidence>
<dbReference type="PANTHER" id="PTHR33377:SF74">
    <property type="entry name" value="OS07G0121000 PROTEIN"/>
    <property type="match status" value="1"/>
</dbReference>
<dbReference type="Pfam" id="PF18052">
    <property type="entry name" value="Rx_N"/>
    <property type="match status" value="1"/>
</dbReference>
<keyword evidence="5" id="KW-0611">Plant defense</keyword>
<feature type="domain" description="Disease resistance N-terminal" evidence="6">
    <location>
        <begin position="13"/>
        <end position="103"/>
    </location>
</feature>
<evidence type="ECO:0000259" key="6">
    <source>
        <dbReference type="Pfam" id="PF18052"/>
    </source>
</evidence>
<reference evidence="7 8" key="1">
    <citation type="submission" date="2024-02" db="EMBL/GenBank/DDBJ databases">
        <title>High-quality chromosome-scale genome assembly of Pensacola bahiagrass (Paspalum notatum Flugge var. saurae).</title>
        <authorList>
            <person name="Vega J.M."/>
            <person name="Podio M."/>
            <person name="Orjuela J."/>
            <person name="Siena L.A."/>
            <person name="Pessino S.C."/>
            <person name="Combes M.C."/>
            <person name="Mariac C."/>
            <person name="Albertini E."/>
            <person name="Pupilli F."/>
            <person name="Ortiz J.P.A."/>
            <person name="Leblanc O."/>
        </authorList>
    </citation>
    <scope>NUCLEOTIDE SEQUENCE [LARGE SCALE GENOMIC DNA]</scope>
    <source>
        <strain evidence="7">R1</strain>
        <tissue evidence="7">Leaf</tissue>
    </source>
</reference>
<dbReference type="AlphaFoldDB" id="A0AAQ3PGB2"/>
<evidence type="ECO:0000313" key="8">
    <source>
        <dbReference type="Proteomes" id="UP001341281"/>
    </source>
</evidence>
<evidence type="ECO:0000256" key="2">
    <source>
        <dbReference type="ARBA" id="ARBA00022614"/>
    </source>
</evidence>
<gene>
    <name evidence="7" type="ORF">U9M48_001887</name>
</gene>
<evidence type="ECO:0000256" key="1">
    <source>
        <dbReference type="ARBA" id="ARBA00008894"/>
    </source>
</evidence>
<sequence length="488" mass="56177">MARPVLLSKSSAVVQETVSQVLSCLVHKYEEKEEPDAKRNLERLEMAHIRLEAALKISERWQITDASLLRWHRKLKCAAQECNDMIQKCKLRILEDEKTEQEVRSLSLPNRIVHATKSFVFSILSRNNKELNRSIAQRFEWYADCASEFLRFIELGGTPCRHMPFDSLVKNLLAGKELHYKIVQGNGYPSFQLSLVPLRTEWHGTEANLRFIKNDGTPEGNIYFTITCRVENIREEFIQLLTQDLSWIPSVSSYQRDQLLALGSQWFRPNPLCCKQHDGHEVRIGRLDMSGLSEVLLEPVLEVNLQCQVSLSVHNKRLKALLPEGITSLQGSPYLKAGISFGPHRSSESMLPANRISEMVVIVGEEQHYITLEELEEIILPGAIDYFHRNTKATVYQIIWKSKHGTAHIQIEKASMRVQRDFGGVRKRKLLQPQDQELWSWVRVNSHLLGLWGAHMPVQLRSILQDYLQTLGKSVSGTNNVNKYRRHE</sequence>
<name>A0AAQ3PGB2_PASNO</name>
<protein>
    <recommendedName>
        <fullName evidence="6">Disease resistance N-terminal domain-containing protein</fullName>
    </recommendedName>
</protein>
<dbReference type="InterPro" id="IPR013181">
    <property type="entry name" value="DUF1719"/>
</dbReference>
<keyword evidence="8" id="KW-1185">Reference proteome</keyword>
<organism evidence="7 8">
    <name type="scientific">Paspalum notatum var. saurae</name>
    <dbReference type="NCBI Taxonomy" id="547442"/>
    <lineage>
        <taxon>Eukaryota</taxon>
        <taxon>Viridiplantae</taxon>
        <taxon>Streptophyta</taxon>
        <taxon>Embryophyta</taxon>
        <taxon>Tracheophyta</taxon>
        <taxon>Spermatophyta</taxon>
        <taxon>Magnoliopsida</taxon>
        <taxon>Liliopsida</taxon>
        <taxon>Poales</taxon>
        <taxon>Poaceae</taxon>
        <taxon>PACMAD clade</taxon>
        <taxon>Panicoideae</taxon>
        <taxon>Andropogonodae</taxon>
        <taxon>Paspaleae</taxon>
        <taxon>Paspalinae</taxon>
        <taxon>Paspalum</taxon>
    </lineage>
</organism>
<dbReference type="EMBL" id="CP144745">
    <property type="protein sequence ID" value="WVZ50654.1"/>
    <property type="molecule type" value="Genomic_DNA"/>
</dbReference>
<dbReference type="Pfam" id="PF08224">
    <property type="entry name" value="DUF1719"/>
    <property type="match status" value="1"/>
</dbReference>
<dbReference type="GO" id="GO:0006952">
    <property type="term" value="P:defense response"/>
    <property type="evidence" value="ECO:0007669"/>
    <property type="project" value="UniProtKB-KW"/>
</dbReference>
<evidence type="ECO:0000313" key="7">
    <source>
        <dbReference type="EMBL" id="WVZ50654.1"/>
    </source>
</evidence>
<evidence type="ECO:0000256" key="5">
    <source>
        <dbReference type="ARBA" id="ARBA00022821"/>
    </source>
</evidence>
<dbReference type="Proteomes" id="UP001341281">
    <property type="component" value="Chromosome 01"/>
</dbReference>
<dbReference type="InterPro" id="IPR041118">
    <property type="entry name" value="Rx_N"/>
</dbReference>
<evidence type="ECO:0000256" key="4">
    <source>
        <dbReference type="ARBA" id="ARBA00022741"/>
    </source>
</evidence>
<dbReference type="SMART" id="SM01157">
    <property type="entry name" value="DUF1719"/>
    <property type="match status" value="1"/>
</dbReference>
<dbReference type="PANTHER" id="PTHR33377">
    <property type="entry name" value="OS10G0134700 PROTEIN-RELATED"/>
    <property type="match status" value="1"/>
</dbReference>
<keyword evidence="4" id="KW-0547">Nucleotide-binding</keyword>
<dbReference type="GO" id="GO:0000166">
    <property type="term" value="F:nucleotide binding"/>
    <property type="evidence" value="ECO:0007669"/>
    <property type="project" value="UniProtKB-KW"/>
</dbReference>
<keyword evidence="2" id="KW-0433">Leucine-rich repeat</keyword>
<comment type="similarity">
    <text evidence="1">Belongs to the disease resistance NB-LRR family.</text>
</comment>